<accession>A0A2K4X6J3</accession>
<proteinExistence type="predicted"/>
<gene>
    <name evidence="2" type="ORF">PCAR9_A20370</name>
    <name evidence="1" type="ORF">PCARR_a0424</name>
</gene>
<dbReference type="EMBL" id="LT965928">
    <property type="protein sequence ID" value="SOU39946.1"/>
    <property type="molecule type" value="Genomic_DNA"/>
</dbReference>
<dbReference type="OrthoDB" id="6293034at2"/>
<name>A0A2K4X6J3_PSEVC</name>
<reference evidence="2 3" key="2">
    <citation type="submission" date="2017-11" db="EMBL/GenBank/DDBJ databases">
        <authorList>
            <person name="Han C.G."/>
        </authorList>
    </citation>
    <scope>NUCLEOTIDE SEQUENCE [LARGE SCALE GENOMIC DNA]</scope>
    <source>
        <strain evidence="3">ATCC 43555</strain>
        <strain evidence="2">ATCC43555</strain>
    </source>
</reference>
<evidence type="ECO:0008006" key="5">
    <source>
        <dbReference type="Google" id="ProtNLM"/>
    </source>
</evidence>
<keyword evidence="4" id="KW-1185">Reference proteome</keyword>
<dbReference type="EMBL" id="AQGW01000018">
    <property type="protein sequence ID" value="MBE0382147.1"/>
    <property type="molecule type" value="Genomic_DNA"/>
</dbReference>
<organism evidence="2 3">
    <name type="scientific">Pseudoalteromonas carrageenovora IAM 12662</name>
    <dbReference type="NCBI Taxonomy" id="1314868"/>
    <lineage>
        <taxon>Bacteria</taxon>
        <taxon>Pseudomonadati</taxon>
        <taxon>Pseudomonadota</taxon>
        <taxon>Gammaproteobacteria</taxon>
        <taxon>Alteromonadales</taxon>
        <taxon>Pseudoalteromonadaceae</taxon>
        <taxon>Pseudoalteromonas</taxon>
    </lineage>
</organism>
<evidence type="ECO:0000313" key="3">
    <source>
        <dbReference type="Proteomes" id="UP000238288"/>
    </source>
</evidence>
<dbReference type="AlphaFoldDB" id="A0A2K4X6J3"/>
<sequence length="127" mass="14189">MDYQNNFLSQSQHAALQQALINTKLLSCLSVNSGNVPSLEQQAYGAIAVMLYRFNLQKIKWSSFLKTAINSATNTCQWLTTELVRCQQEYKAQPNDAVIVEQGAFFNGIFSEELAYINALLGTDTQT</sequence>
<evidence type="ECO:0000313" key="4">
    <source>
        <dbReference type="Proteomes" id="UP000615003"/>
    </source>
</evidence>
<evidence type="ECO:0000313" key="1">
    <source>
        <dbReference type="EMBL" id="MBE0382147.1"/>
    </source>
</evidence>
<dbReference type="RefSeq" id="WP_104642048.1">
    <property type="nucleotide sequence ID" value="NZ_AQGW01000018.1"/>
</dbReference>
<dbReference type="Proteomes" id="UP000615003">
    <property type="component" value="Unassembled WGS sequence"/>
</dbReference>
<reference evidence="1 4" key="1">
    <citation type="submission" date="2015-06" db="EMBL/GenBank/DDBJ databases">
        <title>Genome sequence of Pseudoalteromonas carrageenovora.</title>
        <authorList>
            <person name="Xie B.-B."/>
            <person name="Rong J.-C."/>
            <person name="Qin Q.-L."/>
            <person name="Zhang Y.-Z."/>
        </authorList>
    </citation>
    <scope>NUCLEOTIDE SEQUENCE [LARGE SCALE GENOMIC DNA]</scope>
    <source>
        <strain evidence="1 4">IAM 12662</strain>
    </source>
</reference>
<dbReference type="GeneID" id="93662589"/>
<protein>
    <recommendedName>
        <fullName evidence="5">Orphan protein</fullName>
    </recommendedName>
</protein>
<dbReference type="Proteomes" id="UP000238288">
    <property type="component" value="Chromosome PCAR9a"/>
</dbReference>
<evidence type="ECO:0000313" key="2">
    <source>
        <dbReference type="EMBL" id="SOU39946.1"/>
    </source>
</evidence>